<dbReference type="Gene3D" id="2.160.20.10">
    <property type="entry name" value="Single-stranded right-handed beta-helix, Pectin lyase-like"/>
    <property type="match status" value="1"/>
</dbReference>
<feature type="region of interest" description="Disordered" evidence="1">
    <location>
        <begin position="34"/>
        <end position="73"/>
    </location>
</feature>
<accession>A0A840FE91</accession>
<comment type="caution">
    <text evidence="3">The sequence shown here is derived from an EMBL/GenBank/DDBJ whole genome shotgun (WGS) entry which is preliminary data.</text>
</comment>
<evidence type="ECO:0000313" key="4">
    <source>
        <dbReference type="Proteomes" id="UP000529795"/>
    </source>
</evidence>
<dbReference type="PROSITE" id="PS51318">
    <property type="entry name" value="TAT"/>
    <property type="match status" value="1"/>
</dbReference>
<feature type="domain" description="Right handed beta helix" evidence="2">
    <location>
        <begin position="318"/>
        <end position="447"/>
    </location>
</feature>
<dbReference type="InterPro" id="IPR006311">
    <property type="entry name" value="TAT_signal"/>
</dbReference>
<dbReference type="InterPro" id="IPR011050">
    <property type="entry name" value="Pectin_lyase_fold/virulence"/>
</dbReference>
<dbReference type="Pfam" id="PF13229">
    <property type="entry name" value="Beta_helix"/>
    <property type="match status" value="1"/>
</dbReference>
<dbReference type="EMBL" id="JACIEV010000009">
    <property type="protein sequence ID" value="MBB4155141.1"/>
    <property type="molecule type" value="Genomic_DNA"/>
</dbReference>
<dbReference type="SMART" id="SM00710">
    <property type="entry name" value="PbH1"/>
    <property type="match status" value="8"/>
</dbReference>
<protein>
    <recommendedName>
        <fullName evidence="2">Right handed beta helix domain-containing protein</fullName>
    </recommendedName>
</protein>
<dbReference type="SUPFAM" id="SSF51126">
    <property type="entry name" value="Pectin lyase-like"/>
    <property type="match status" value="1"/>
</dbReference>
<keyword evidence="4" id="KW-1185">Reference proteome</keyword>
<proteinExistence type="predicted"/>
<feature type="compositionally biased region" description="Basic and acidic residues" evidence="1">
    <location>
        <begin position="39"/>
        <end position="48"/>
    </location>
</feature>
<evidence type="ECO:0000259" key="2">
    <source>
        <dbReference type="Pfam" id="PF13229"/>
    </source>
</evidence>
<dbReference type="RefSeq" id="WP_183986335.1">
    <property type="nucleotide sequence ID" value="NZ_JACIEV010000009.1"/>
</dbReference>
<dbReference type="Proteomes" id="UP000529795">
    <property type="component" value="Unassembled WGS sequence"/>
</dbReference>
<dbReference type="InterPro" id="IPR006626">
    <property type="entry name" value="PbH1"/>
</dbReference>
<sequence>MAAISRRTVLIGSGIMGAGAVLAATLAKDGAVSLPSLRRPGDKDDSAAFRRAAASGKPIHAPAGKGSGPGGRYIVGSDAQDNLPSGLTLFGDGRGKTVVRIAHGAPFVLHADSGSADPRRNITGLRFHDLDFESEVEARGFSEFEYLVMLNGVTDVRFDRVGFVGFRGDGLHMGSSVVSKTERHNRDVTVADCLFDGINANNRNAISIIDVERMTIERSTFLDCTRVGDGTANAGDPFKPATGLAMPGPIDIEPNADRFAIVRDVTIRANRFKGGGGFAVALHPLPNDFVATPQRGIRVIDNIVEDRVGGIDMTGYVNDVVMQPGSAPYDVTISGNSVTRCKTPFRISGVRGLTMTRNRFVDCTDRAEFNNTAPVAAVTASRNRFERIGSDAFPYGLWLRTLDGLTLTENEFVDCGGPGRRDGAAIAIVAGTPRDLTLKGNRFSSPQGRMNQSLQLFRDATVSRRQIALSGNVSTLKGPGFQAVLALARP</sequence>
<gene>
    <name evidence="3" type="ORF">GGQ80_003058</name>
</gene>
<dbReference type="AlphaFoldDB" id="A0A840FE91"/>
<name>A0A840FE91_9SPHN</name>
<evidence type="ECO:0000256" key="1">
    <source>
        <dbReference type="SAM" id="MobiDB-lite"/>
    </source>
</evidence>
<reference evidence="3 4" key="1">
    <citation type="submission" date="2020-08" db="EMBL/GenBank/DDBJ databases">
        <title>Genomic Encyclopedia of Type Strains, Phase IV (KMG-IV): sequencing the most valuable type-strain genomes for metagenomic binning, comparative biology and taxonomic classification.</title>
        <authorList>
            <person name="Goeker M."/>
        </authorList>
    </citation>
    <scope>NUCLEOTIDE SEQUENCE [LARGE SCALE GENOMIC DNA]</scope>
    <source>
        <strain evidence="3 4">YC6723</strain>
    </source>
</reference>
<dbReference type="InterPro" id="IPR039448">
    <property type="entry name" value="Beta_helix"/>
</dbReference>
<dbReference type="InterPro" id="IPR012334">
    <property type="entry name" value="Pectin_lyas_fold"/>
</dbReference>
<organism evidence="3 4">
    <name type="scientific">Sphingomonas jinjuensis</name>
    <dbReference type="NCBI Taxonomy" id="535907"/>
    <lineage>
        <taxon>Bacteria</taxon>
        <taxon>Pseudomonadati</taxon>
        <taxon>Pseudomonadota</taxon>
        <taxon>Alphaproteobacteria</taxon>
        <taxon>Sphingomonadales</taxon>
        <taxon>Sphingomonadaceae</taxon>
        <taxon>Sphingomonas</taxon>
    </lineage>
</organism>
<evidence type="ECO:0000313" key="3">
    <source>
        <dbReference type="EMBL" id="MBB4155141.1"/>
    </source>
</evidence>